<dbReference type="Proteomes" id="UP001194468">
    <property type="component" value="Unassembled WGS sequence"/>
</dbReference>
<evidence type="ECO:0000313" key="2">
    <source>
        <dbReference type="Proteomes" id="UP001194468"/>
    </source>
</evidence>
<organism evidence="1 2">
    <name type="scientific">Boletus edulis BED1</name>
    <dbReference type="NCBI Taxonomy" id="1328754"/>
    <lineage>
        <taxon>Eukaryota</taxon>
        <taxon>Fungi</taxon>
        <taxon>Dikarya</taxon>
        <taxon>Basidiomycota</taxon>
        <taxon>Agaricomycotina</taxon>
        <taxon>Agaricomycetes</taxon>
        <taxon>Agaricomycetidae</taxon>
        <taxon>Boletales</taxon>
        <taxon>Boletineae</taxon>
        <taxon>Boletaceae</taxon>
        <taxon>Boletoideae</taxon>
        <taxon>Boletus</taxon>
    </lineage>
</organism>
<keyword evidence="2" id="KW-1185">Reference proteome</keyword>
<proteinExistence type="predicted"/>
<dbReference type="InterPro" id="IPR052980">
    <property type="entry name" value="Crinkler_effector"/>
</dbReference>
<reference evidence="1" key="2">
    <citation type="journal article" date="2020" name="Nat. Commun.">
        <title>Large-scale genome sequencing of mycorrhizal fungi provides insights into the early evolution of symbiotic traits.</title>
        <authorList>
            <person name="Miyauchi S."/>
            <person name="Kiss E."/>
            <person name="Kuo A."/>
            <person name="Drula E."/>
            <person name="Kohler A."/>
            <person name="Sanchez-Garcia M."/>
            <person name="Morin E."/>
            <person name="Andreopoulos B."/>
            <person name="Barry K.W."/>
            <person name="Bonito G."/>
            <person name="Buee M."/>
            <person name="Carver A."/>
            <person name="Chen C."/>
            <person name="Cichocki N."/>
            <person name="Clum A."/>
            <person name="Culley D."/>
            <person name="Crous P.W."/>
            <person name="Fauchery L."/>
            <person name="Girlanda M."/>
            <person name="Hayes R.D."/>
            <person name="Keri Z."/>
            <person name="LaButti K."/>
            <person name="Lipzen A."/>
            <person name="Lombard V."/>
            <person name="Magnuson J."/>
            <person name="Maillard F."/>
            <person name="Murat C."/>
            <person name="Nolan M."/>
            <person name="Ohm R.A."/>
            <person name="Pangilinan J."/>
            <person name="Pereira M.F."/>
            <person name="Perotto S."/>
            <person name="Peter M."/>
            <person name="Pfister S."/>
            <person name="Riley R."/>
            <person name="Sitrit Y."/>
            <person name="Stielow J.B."/>
            <person name="Szollosi G."/>
            <person name="Zifcakova L."/>
            <person name="Stursova M."/>
            <person name="Spatafora J.W."/>
            <person name="Tedersoo L."/>
            <person name="Vaario L.M."/>
            <person name="Yamada A."/>
            <person name="Yan M."/>
            <person name="Wang P."/>
            <person name="Xu J."/>
            <person name="Bruns T."/>
            <person name="Baldrian P."/>
            <person name="Vilgalys R."/>
            <person name="Dunand C."/>
            <person name="Henrissat B."/>
            <person name="Grigoriev I.V."/>
            <person name="Hibbett D."/>
            <person name="Nagy L.G."/>
            <person name="Martin F.M."/>
        </authorList>
    </citation>
    <scope>NUCLEOTIDE SEQUENCE</scope>
    <source>
        <strain evidence="1">BED1</strain>
    </source>
</reference>
<reference evidence="1" key="1">
    <citation type="submission" date="2019-10" db="EMBL/GenBank/DDBJ databases">
        <authorList>
            <consortium name="DOE Joint Genome Institute"/>
            <person name="Kuo A."/>
            <person name="Miyauchi S."/>
            <person name="Kiss E."/>
            <person name="Drula E."/>
            <person name="Kohler A."/>
            <person name="Sanchez-Garcia M."/>
            <person name="Andreopoulos B."/>
            <person name="Barry K.W."/>
            <person name="Bonito G."/>
            <person name="Buee M."/>
            <person name="Carver A."/>
            <person name="Chen C."/>
            <person name="Cichocki N."/>
            <person name="Clum A."/>
            <person name="Culley D."/>
            <person name="Crous P.W."/>
            <person name="Fauchery L."/>
            <person name="Girlanda M."/>
            <person name="Hayes R."/>
            <person name="Keri Z."/>
            <person name="LaButti K."/>
            <person name="Lipzen A."/>
            <person name="Lombard V."/>
            <person name="Magnuson J."/>
            <person name="Maillard F."/>
            <person name="Morin E."/>
            <person name="Murat C."/>
            <person name="Nolan M."/>
            <person name="Ohm R."/>
            <person name="Pangilinan J."/>
            <person name="Pereira M."/>
            <person name="Perotto S."/>
            <person name="Peter M."/>
            <person name="Riley R."/>
            <person name="Sitrit Y."/>
            <person name="Stielow B."/>
            <person name="Szollosi G."/>
            <person name="Zifcakova L."/>
            <person name="Stursova M."/>
            <person name="Spatafora J.W."/>
            <person name="Tedersoo L."/>
            <person name="Vaario L.-M."/>
            <person name="Yamada A."/>
            <person name="Yan M."/>
            <person name="Wang P."/>
            <person name="Xu J."/>
            <person name="Bruns T."/>
            <person name="Baldrian P."/>
            <person name="Vilgalys R."/>
            <person name="Henrissat B."/>
            <person name="Grigoriev I.V."/>
            <person name="Hibbett D."/>
            <person name="Nagy L.G."/>
            <person name="Martin F.M."/>
        </authorList>
    </citation>
    <scope>NUCLEOTIDE SEQUENCE</scope>
    <source>
        <strain evidence="1">BED1</strain>
    </source>
</reference>
<accession>A0AAD4GGN5</accession>
<dbReference type="PANTHER" id="PTHR33129:SF1">
    <property type="entry name" value="ATP-BINDING PROTEIN"/>
    <property type="match status" value="1"/>
</dbReference>
<name>A0AAD4GGN5_BOLED</name>
<comment type="caution">
    <text evidence="1">The sequence shown here is derived from an EMBL/GenBank/DDBJ whole genome shotgun (WGS) entry which is preliminary data.</text>
</comment>
<dbReference type="EMBL" id="WHUW01000008">
    <property type="protein sequence ID" value="KAF8442817.1"/>
    <property type="molecule type" value="Genomic_DNA"/>
</dbReference>
<protein>
    <submittedName>
        <fullName evidence="1">Uncharacterized protein</fullName>
    </submittedName>
</protein>
<evidence type="ECO:0000313" key="1">
    <source>
        <dbReference type="EMBL" id="KAF8442817.1"/>
    </source>
</evidence>
<sequence length="376" mass="43090">MQPLQHKMLPGEVVVDSYIRDELSWFADMVRDTPQAISKCHPEGFEFIDLGGCLAGFQALFGGTVEEQILVRDEYRIAAQKLQTDRYDRGAYVTGQPGIGKSLFLVYLLVRLLGQGYKVAVHNSSHQFYAVFAESVAFYPLTYTTPLATGGPMWALSDSSQERNGAPPECFYAFPTRVRLIQATSPMKRRWHEWSKQAKAECYVMDIWTAQEIANFAKLLKYDVQRMVDLAKKWGGAPRTLVKYLKESDHEIETWYGDCAIEAIEKCQNTVRSIVNKYVPEDWDAPSRFYFCRPADYDTPRINRTRICATVPTRTICHILGRALQELSNTIKLEFFTALSQPSDTRQAAGFIYRSWFNVFFSTANKSIYCMIRDRT</sequence>
<gene>
    <name evidence="1" type="ORF">L210DRAFT_3629467</name>
</gene>
<dbReference type="AlphaFoldDB" id="A0AAD4GGN5"/>
<dbReference type="PANTHER" id="PTHR33129">
    <property type="entry name" value="PROTEIN KINASE DOMAIN-CONTAINING PROTEIN-RELATED"/>
    <property type="match status" value="1"/>
</dbReference>